<evidence type="ECO:0000256" key="1">
    <source>
        <dbReference type="SAM" id="MobiDB-lite"/>
    </source>
</evidence>
<feature type="signal peptide" evidence="2">
    <location>
        <begin position="1"/>
        <end position="21"/>
    </location>
</feature>
<feature type="compositionally biased region" description="Basic and acidic residues" evidence="1">
    <location>
        <begin position="209"/>
        <end position="221"/>
    </location>
</feature>
<feature type="compositionally biased region" description="Basic and acidic residues" evidence="1">
    <location>
        <begin position="156"/>
        <end position="189"/>
    </location>
</feature>
<comment type="caution">
    <text evidence="4">The sequence shown here is derived from an EMBL/GenBank/DDBJ whole genome shotgun (WGS) entry which is preliminary data.</text>
</comment>
<sequence>MRRGLSWSVAMLIAVATPVAAQHTAHVNSLVRLRAGPGEEYRLAGEANAGNPVTVYGCLETGRWCDVRGPDTRGWMPAQAIVSDRGAVAKAVPKLTFALDAYWGAHYQGREWTAESERALWRAHVPGDSPSLDMMAPSDAPQAGVPTIAKRLKAQTRSENERVQGERAEIDRAARNRYDADRRDDKIQGCERSGGQDSTVQGCISNARSDYDRSVRERETR</sequence>
<feature type="compositionally biased region" description="Polar residues" evidence="1">
    <location>
        <begin position="195"/>
        <end position="208"/>
    </location>
</feature>
<feature type="region of interest" description="Disordered" evidence="1">
    <location>
        <begin position="155"/>
        <end position="221"/>
    </location>
</feature>
<dbReference type="InterPro" id="IPR003646">
    <property type="entry name" value="SH3-like_bac-type"/>
</dbReference>
<dbReference type="Gene3D" id="2.30.30.40">
    <property type="entry name" value="SH3 Domains"/>
    <property type="match status" value="1"/>
</dbReference>
<reference evidence="4" key="1">
    <citation type="submission" date="2022-04" db="EMBL/GenBank/DDBJ databases">
        <title>Genomic comparison of 19 strains of Xanthomonas nasturtii, a newly emerging watercress pathogen.</title>
        <authorList>
            <person name="Harrison J."/>
            <person name="Greer S."/>
            <person name="Hussain R."/>
            <person name="Lascelles D."/>
            <person name="Roberts M."/>
            <person name="Carter B."/>
            <person name="Bryning A."/>
            <person name="Carroll S."/>
            <person name="Aspin A."/>
            <person name="Cruz L."/>
            <person name="Cruz J."/>
            <person name="Grant M."/>
            <person name="Vicente J."/>
            <person name="Studholme D.J."/>
        </authorList>
    </citation>
    <scope>NUCLEOTIDE SEQUENCE</scope>
    <source>
        <strain evidence="4">10016B</strain>
    </source>
</reference>
<proteinExistence type="predicted"/>
<organism evidence="4 5">
    <name type="scientific">Xanthomonas nasturtii</name>
    <dbReference type="NCBI Taxonomy" id="1843581"/>
    <lineage>
        <taxon>Bacteria</taxon>
        <taxon>Pseudomonadati</taxon>
        <taxon>Pseudomonadota</taxon>
        <taxon>Gammaproteobacteria</taxon>
        <taxon>Lysobacterales</taxon>
        <taxon>Lysobacteraceae</taxon>
        <taxon>Xanthomonas</taxon>
    </lineage>
</organism>
<accession>A0ABT0LVU3</accession>
<feature type="domain" description="SH3b" evidence="3">
    <location>
        <begin position="31"/>
        <end position="79"/>
    </location>
</feature>
<dbReference type="EMBL" id="JAMBED010000076">
    <property type="protein sequence ID" value="MCL1553450.1"/>
    <property type="molecule type" value="Genomic_DNA"/>
</dbReference>
<name>A0ABT0LVU3_9XANT</name>
<keyword evidence="2" id="KW-0732">Signal</keyword>
<feature type="chain" id="PRO_5045798444" evidence="2">
    <location>
        <begin position="22"/>
        <end position="221"/>
    </location>
</feature>
<dbReference type="Proteomes" id="UP001167357">
    <property type="component" value="Unassembled WGS sequence"/>
</dbReference>
<gene>
    <name evidence="4" type="ORF">M3O51_19650</name>
</gene>
<evidence type="ECO:0000256" key="2">
    <source>
        <dbReference type="SAM" id="SignalP"/>
    </source>
</evidence>
<evidence type="ECO:0000313" key="4">
    <source>
        <dbReference type="EMBL" id="MCL1553450.1"/>
    </source>
</evidence>
<keyword evidence="5" id="KW-1185">Reference proteome</keyword>
<evidence type="ECO:0000259" key="3">
    <source>
        <dbReference type="Pfam" id="PF08239"/>
    </source>
</evidence>
<dbReference type="Pfam" id="PF08239">
    <property type="entry name" value="SH3_3"/>
    <property type="match status" value="1"/>
</dbReference>
<protein>
    <submittedName>
        <fullName evidence="4">SH3 domain-containing protein</fullName>
    </submittedName>
</protein>
<evidence type="ECO:0000313" key="5">
    <source>
        <dbReference type="Proteomes" id="UP001167357"/>
    </source>
</evidence>
<dbReference type="RefSeq" id="WP_249048488.1">
    <property type="nucleotide sequence ID" value="NZ_JAMBEC010000073.1"/>
</dbReference>